<feature type="transmembrane region" description="Helical" evidence="2">
    <location>
        <begin position="76"/>
        <end position="97"/>
    </location>
</feature>
<keyword evidence="2" id="KW-0812">Transmembrane</keyword>
<proteinExistence type="predicted"/>
<dbReference type="Proteomes" id="UP000265515">
    <property type="component" value="Unassembled WGS sequence"/>
</dbReference>
<sequence length="331" mass="32643">MTQLLLPLQVWHWVSTELAVDLVAVSRCRIVPVPGAVVVASRAEFDVFLPGVVFASASSVAVPLGLAALAVGVATAAAVALALVGHTSVVVAFVTAVPEPSATASAVGTGFPPELAVDLDGAVIVPSATAFGFVLAPFEYVAVPDVVFANATGVAVPLGLAALVVGVAATASVAVAFVGHTAVAVAFVTAAPGEWTVAGVVGSGSNRGSVPAPVSVPDVEAPRSAGQVGVPGGGHPKWARDEILSVRSHAGHLSVPDVEASRSAGQMGVPGGGYPKGARDEVVSVRSRAGHLSGAPTESLVPHRGCPRGGYGEDGGGIQSCPVGIVLVLVV</sequence>
<protein>
    <submittedName>
        <fullName evidence="3">Uncharacterized protein</fullName>
    </submittedName>
</protein>
<feature type="transmembrane region" description="Helical" evidence="2">
    <location>
        <begin position="121"/>
        <end position="142"/>
    </location>
</feature>
<reference evidence="3 4" key="1">
    <citation type="journal article" date="2018" name="Cell">
        <title>The Chara Genome: Secondary Complexity and Implications for Plant Terrestrialization.</title>
        <authorList>
            <person name="Nishiyama T."/>
            <person name="Sakayama H."/>
            <person name="Vries J.D."/>
            <person name="Buschmann H."/>
            <person name="Saint-Marcoux D."/>
            <person name="Ullrich K.K."/>
            <person name="Haas F.B."/>
            <person name="Vanderstraeten L."/>
            <person name="Becker D."/>
            <person name="Lang D."/>
            <person name="Vosolsobe S."/>
            <person name="Rombauts S."/>
            <person name="Wilhelmsson P.K.I."/>
            <person name="Janitza P."/>
            <person name="Kern R."/>
            <person name="Heyl A."/>
            <person name="Rumpler F."/>
            <person name="Villalobos L.I.A.C."/>
            <person name="Clay J.M."/>
            <person name="Skokan R."/>
            <person name="Toyoda A."/>
            <person name="Suzuki Y."/>
            <person name="Kagoshima H."/>
            <person name="Schijlen E."/>
            <person name="Tajeshwar N."/>
            <person name="Catarino B."/>
            <person name="Hetherington A.J."/>
            <person name="Saltykova A."/>
            <person name="Bonnot C."/>
            <person name="Breuninger H."/>
            <person name="Symeonidi A."/>
            <person name="Radhakrishnan G.V."/>
            <person name="Van Nieuwerburgh F."/>
            <person name="Deforce D."/>
            <person name="Chang C."/>
            <person name="Karol K.G."/>
            <person name="Hedrich R."/>
            <person name="Ulvskov P."/>
            <person name="Glockner G."/>
            <person name="Delwiche C.F."/>
            <person name="Petrasek J."/>
            <person name="Van de Peer Y."/>
            <person name="Friml J."/>
            <person name="Beilby M."/>
            <person name="Dolan L."/>
            <person name="Kohara Y."/>
            <person name="Sugano S."/>
            <person name="Fujiyama A."/>
            <person name="Delaux P.-M."/>
            <person name="Quint M."/>
            <person name="TheiBen G."/>
            <person name="Hagemann M."/>
            <person name="Harholt J."/>
            <person name="Dunand C."/>
            <person name="Zachgo S."/>
            <person name="Langdale J."/>
            <person name="Maumus F."/>
            <person name="Straeten D.V.D."/>
            <person name="Gould S.B."/>
            <person name="Rensing S.A."/>
        </authorList>
    </citation>
    <scope>NUCLEOTIDE SEQUENCE [LARGE SCALE GENOMIC DNA]</scope>
    <source>
        <strain evidence="3 4">S276</strain>
    </source>
</reference>
<evidence type="ECO:0000313" key="3">
    <source>
        <dbReference type="EMBL" id="GBG61626.1"/>
    </source>
</evidence>
<accession>A0A388JUZ5</accession>
<name>A0A388JUZ5_CHABU</name>
<evidence type="ECO:0000313" key="4">
    <source>
        <dbReference type="Proteomes" id="UP000265515"/>
    </source>
</evidence>
<dbReference type="EMBL" id="BFEA01000021">
    <property type="protein sequence ID" value="GBG61626.1"/>
    <property type="molecule type" value="Genomic_DNA"/>
</dbReference>
<keyword evidence="2" id="KW-1133">Transmembrane helix</keyword>
<comment type="caution">
    <text evidence="3">The sequence shown here is derived from an EMBL/GenBank/DDBJ whole genome shotgun (WGS) entry which is preliminary data.</text>
</comment>
<evidence type="ECO:0000256" key="2">
    <source>
        <dbReference type="SAM" id="Phobius"/>
    </source>
</evidence>
<feature type="region of interest" description="Disordered" evidence="1">
    <location>
        <begin position="256"/>
        <end position="277"/>
    </location>
</feature>
<feature type="transmembrane region" description="Helical" evidence="2">
    <location>
        <begin position="47"/>
        <end position="69"/>
    </location>
</feature>
<evidence type="ECO:0000256" key="1">
    <source>
        <dbReference type="SAM" id="MobiDB-lite"/>
    </source>
</evidence>
<keyword evidence="4" id="KW-1185">Reference proteome</keyword>
<dbReference type="AlphaFoldDB" id="A0A388JUZ5"/>
<keyword evidence="2" id="KW-0472">Membrane</keyword>
<dbReference type="Gramene" id="GBG61626">
    <property type="protein sequence ID" value="GBG61626"/>
    <property type="gene ID" value="CBR_g22424"/>
</dbReference>
<gene>
    <name evidence="3" type="ORF">CBR_g22424</name>
</gene>
<feature type="transmembrane region" description="Helical" evidence="2">
    <location>
        <begin position="154"/>
        <end position="178"/>
    </location>
</feature>
<organism evidence="3 4">
    <name type="scientific">Chara braunii</name>
    <name type="common">Braun's stonewort</name>
    <dbReference type="NCBI Taxonomy" id="69332"/>
    <lineage>
        <taxon>Eukaryota</taxon>
        <taxon>Viridiplantae</taxon>
        <taxon>Streptophyta</taxon>
        <taxon>Charophyceae</taxon>
        <taxon>Charales</taxon>
        <taxon>Characeae</taxon>
        <taxon>Chara</taxon>
    </lineage>
</organism>